<proteinExistence type="predicted"/>
<feature type="compositionally biased region" description="Low complexity" evidence="2">
    <location>
        <begin position="351"/>
        <end position="367"/>
    </location>
</feature>
<feature type="region of interest" description="Disordered" evidence="2">
    <location>
        <begin position="887"/>
        <end position="932"/>
    </location>
</feature>
<dbReference type="PANTHER" id="PTHR39227">
    <property type="entry name" value="ADIPOGENESIS REGULATORY FACTOR"/>
    <property type="match status" value="1"/>
</dbReference>
<feature type="coiled-coil region" evidence="1">
    <location>
        <begin position="997"/>
        <end position="1031"/>
    </location>
</feature>
<evidence type="ECO:0000313" key="3">
    <source>
        <dbReference type="EMBL" id="GAX83968.1"/>
    </source>
</evidence>
<keyword evidence="4" id="KW-1185">Reference proteome</keyword>
<evidence type="ECO:0000256" key="1">
    <source>
        <dbReference type="SAM" id="Coils"/>
    </source>
</evidence>
<feature type="region of interest" description="Disordered" evidence="2">
    <location>
        <begin position="1"/>
        <end position="23"/>
    </location>
</feature>
<protein>
    <submittedName>
        <fullName evidence="3">Uncharacterized protein</fullName>
    </submittedName>
</protein>
<feature type="compositionally biased region" description="Polar residues" evidence="2">
    <location>
        <begin position="322"/>
        <end position="335"/>
    </location>
</feature>
<dbReference type="PANTHER" id="PTHR39227:SF1">
    <property type="entry name" value="ADIPOGENESIS REGULATORY FACTOR"/>
    <property type="match status" value="1"/>
</dbReference>
<dbReference type="Proteomes" id="UP000232323">
    <property type="component" value="Unassembled WGS sequence"/>
</dbReference>
<feature type="compositionally biased region" description="Polar residues" evidence="2">
    <location>
        <begin position="1"/>
        <end position="12"/>
    </location>
</feature>
<dbReference type="InterPro" id="IPR034450">
    <property type="entry name" value="ADIRF"/>
</dbReference>
<evidence type="ECO:0000313" key="4">
    <source>
        <dbReference type="Proteomes" id="UP000232323"/>
    </source>
</evidence>
<feature type="compositionally biased region" description="Polar residues" evidence="2">
    <location>
        <begin position="368"/>
        <end position="381"/>
    </location>
</feature>
<feature type="region of interest" description="Disordered" evidence="2">
    <location>
        <begin position="622"/>
        <end position="655"/>
    </location>
</feature>
<dbReference type="GO" id="GO:0005634">
    <property type="term" value="C:nucleus"/>
    <property type="evidence" value="ECO:0007669"/>
    <property type="project" value="InterPro"/>
</dbReference>
<reference evidence="3 4" key="1">
    <citation type="submission" date="2017-08" db="EMBL/GenBank/DDBJ databases">
        <title>Acidophilic green algal genome provides insights into adaptation to an acidic environment.</title>
        <authorList>
            <person name="Hirooka S."/>
            <person name="Hirose Y."/>
            <person name="Kanesaki Y."/>
            <person name="Higuchi S."/>
            <person name="Fujiwara T."/>
            <person name="Onuma R."/>
            <person name="Era A."/>
            <person name="Ohbayashi R."/>
            <person name="Uzuka A."/>
            <person name="Nozaki H."/>
            <person name="Yoshikawa H."/>
            <person name="Miyagishima S.Y."/>
        </authorList>
    </citation>
    <scope>NUCLEOTIDE SEQUENCE [LARGE SCALE GENOMIC DNA]</scope>
    <source>
        <strain evidence="3 4">NIES-2499</strain>
    </source>
</reference>
<feature type="region of interest" description="Disordered" evidence="2">
    <location>
        <begin position="490"/>
        <end position="510"/>
    </location>
</feature>
<accession>A0A250XLL7</accession>
<name>A0A250XLL7_9CHLO</name>
<dbReference type="OrthoDB" id="6625923at2759"/>
<feature type="region of interest" description="Disordered" evidence="2">
    <location>
        <begin position="318"/>
        <end position="337"/>
    </location>
</feature>
<sequence>MSSKARANNLPVSSAGEVPEAPVLTRRRHAARLGSPHDPILKGSKGKAVPPSVLLLAEVAAAHEAVEPVVNINDIRIPSSSLPSAGPTIIFPVSIKQVPHAPNPKLGRKITPANVEDDLGGTLRPRAYMNVVSGKLVPAQGAERHAALSSVHKESQAGTSRQAGGGARVGVKRSLLAEVGVRSPSLTAGQAGPIKEIISRPSCRSDTIASMIVDKQASHPNNNLIDAPAEHAALDQPLKIVVKQASRPNNNLIDAPAEHAALDQPLKIVDKQVSRPINNLIDAPAEHAALDQPLKIVDKQESRPNNNLIDALAEHAALDQPPRSQSPIANQSQEVRLTRARRASLPLKLGSAAAQPSTTPTPTAEPQVTPTELASPLQSPTAKYVDPPAQISGAVAGKGGEGLKRTQMISSSRLRQSSRLLSKTISGAMVSAICLDLSDAGLAASDAFRPAVNDHTFGSFVRNKGVPVDRQKRKLAPPSSEALEMAVLSSSRPSSQVGRHRHSVHPTVSGQAEEAVLTVPGTVEEAVPTVPGTVEEAVPTVPGTVEEAVPTVPGTVEEAVPTVPGTVEEAVPTVPGTVEEAEYDGAADVDTMASSLSGVCEVNNDGIEHQGSDGMLVDVHPSEEDRGNSAASTITDPDMTDAGPCSPVSDEEGGLDPAGNVRGAEEEAEPMELVTHDGEVTEILAVGHVEDDEVAAAAAAAEALMCLHPSPASVFKEGMLCHALARGGRNFEGTGRGSVATASSAGRDEVGRLESTEQMVLSQSLVAGRSLQGWSLGGGTATGREFLGDAEALNSRSMIPGAEGEGLIGVISPQVHPSGMVVKPLDEFLSMLMKAGERLEVRERHLVDRERALQQDRGKFMEEQSLFRVRAKAWETCARSLINRERSRRTDRAAEINMQGPAGTSEVAERQQSRSQQQQQTSGPGMGQRLAPGYGTAIVAPTLPTRGDGGAAIIAPTLPTRGDGGAAIVAPTLPTRGDGGAAIVAPTLPTRGDGGTALQIRQQLEEEKRKRKEAERMLKTLEEELKRRQRSAPPAAAAVNGRILHPAAPSSVPLQHLSSQHLQDQMMRLQLHLTSVVQENAQLQGQLGMILAHMRSFTSFVDELDSRSTLLEASITDPSS</sequence>
<organism evidence="3 4">
    <name type="scientific">Chlamydomonas eustigma</name>
    <dbReference type="NCBI Taxonomy" id="1157962"/>
    <lineage>
        <taxon>Eukaryota</taxon>
        <taxon>Viridiplantae</taxon>
        <taxon>Chlorophyta</taxon>
        <taxon>core chlorophytes</taxon>
        <taxon>Chlorophyceae</taxon>
        <taxon>CS clade</taxon>
        <taxon>Chlamydomonadales</taxon>
        <taxon>Chlamydomonadaceae</taxon>
        <taxon>Chlamydomonas</taxon>
    </lineage>
</organism>
<comment type="caution">
    <text evidence="3">The sequence shown here is derived from an EMBL/GenBank/DDBJ whole genome shotgun (WGS) entry which is preliminary data.</text>
</comment>
<dbReference type="AlphaFoldDB" id="A0A250XLL7"/>
<gene>
    <name evidence="3" type="ORF">CEUSTIGMA_g11392.t1</name>
</gene>
<keyword evidence="1" id="KW-0175">Coiled coil</keyword>
<dbReference type="EMBL" id="BEGY01000112">
    <property type="protein sequence ID" value="GAX83968.1"/>
    <property type="molecule type" value="Genomic_DNA"/>
</dbReference>
<evidence type="ECO:0000256" key="2">
    <source>
        <dbReference type="SAM" id="MobiDB-lite"/>
    </source>
</evidence>
<feature type="region of interest" description="Disordered" evidence="2">
    <location>
        <begin position="349"/>
        <end position="385"/>
    </location>
</feature>